<feature type="domain" description="F-box" evidence="1">
    <location>
        <begin position="9"/>
        <end position="49"/>
    </location>
</feature>
<reference evidence="2" key="1">
    <citation type="journal article" date="2015" name="Nat. Plants">
        <title>Gene duplication and genetic exchange drive the evolution of S-RNase-based self-incompatibility in Petunia.</title>
        <authorList>
            <person name="Kubo K."/>
            <person name="Paape T."/>
            <person name="Hatakeyama M."/>
            <person name="Entani T."/>
            <person name="Takara A."/>
            <person name="Kajihara K."/>
            <person name="Tsukahara M."/>
            <person name="Shimizu-Inatsugi R."/>
            <person name="Shimizu K.K."/>
            <person name="Takayama S."/>
        </authorList>
    </citation>
    <scope>NUCLEOTIDE SEQUENCE</scope>
</reference>
<dbReference type="InterPro" id="IPR036047">
    <property type="entry name" value="F-box-like_dom_sf"/>
</dbReference>
<dbReference type="AlphaFoldDB" id="A0A140JNP3"/>
<dbReference type="EMBL" id="AB933047">
    <property type="protein sequence ID" value="BAQ18996.1"/>
    <property type="molecule type" value="Genomic_DNA"/>
</dbReference>
<protein>
    <submittedName>
        <fullName evidence="2">S19-locus linked F-box protein type-11</fullName>
    </submittedName>
</protein>
<evidence type="ECO:0000259" key="1">
    <source>
        <dbReference type="SMART" id="SM00256"/>
    </source>
</evidence>
<dbReference type="NCBIfam" id="TIGR01640">
    <property type="entry name" value="F_box_assoc_1"/>
    <property type="match status" value="1"/>
</dbReference>
<dbReference type="InterPro" id="IPR006527">
    <property type="entry name" value="F-box-assoc_dom_typ1"/>
</dbReference>
<dbReference type="PANTHER" id="PTHR31672:SF13">
    <property type="entry name" value="F-BOX PROTEIN CPR30-LIKE"/>
    <property type="match status" value="1"/>
</dbReference>
<dbReference type="SMART" id="SM00256">
    <property type="entry name" value="FBOX"/>
    <property type="match status" value="1"/>
</dbReference>
<dbReference type="Pfam" id="PF00646">
    <property type="entry name" value="F-box"/>
    <property type="match status" value="1"/>
</dbReference>
<dbReference type="InterPro" id="IPR050796">
    <property type="entry name" value="SCF_F-box_component"/>
</dbReference>
<name>A0A140JNP3_PETAX</name>
<proteinExistence type="predicted"/>
<gene>
    <name evidence="2" type="primary">SLF11</name>
</gene>
<dbReference type="InterPro" id="IPR017451">
    <property type="entry name" value="F-box-assoc_interact_dom"/>
</dbReference>
<accession>A0A140JNP3</accession>
<evidence type="ECO:0000313" key="2">
    <source>
        <dbReference type="EMBL" id="BAQ18996.1"/>
    </source>
</evidence>
<dbReference type="InterPro" id="IPR001810">
    <property type="entry name" value="F-box_dom"/>
</dbReference>
<dbReference type="Pfam" id="PF07734">
    <property type="entry name" value="FBA_1"/>
    <property type="match status" value="1"/>
</dbReference>
<dbReference type="SUPFAM" id="SSF81383">
    <property type="entry name" value="F-box domain"/>
    <property type="match status" value="1"/>
</dbReference>
<sequence>MVDGIMKKFHEDVVIYILLRLPVKSLMRLKCISKTWYSLMQSSTFINLHLNRTTTYNDELIFFKRSIKLEPDLFKNKLSFLYSDNEDDLTPVYPDIDVPYLTSDYCSRFHQLIGPCRGLIALTDFTVIVLLNPATRKYRLLPGSPFVCPKGFTFVTRGVGFGYSTAENYYKLVRIFEVYTDPYDRDLDARHSKVEVYDSCTDCWRDLDLTVKLLPKVRRFACSEIFYKEIFHWCAHDDTVMILCFDISLETFHYMKLPDHCHFWDNKGYGLAVLNNYLTFITYPNPRCALDPGQEFTDIWIMEEYGVNGTWIKKYTIRPLPIESSLAIWKDNLLLLQSISGTLSTYNLNSDELKEFNLQGFTSTLRLVVYKESLTIIPRESDNGTEVQNFLEYDNLT</sequence>
<organism evidence="2">
    <name type="scientific">Petunia axillaris subsp. axillaris</name>
    <dbReference type="NCBI Taxonomy" id="55889"/>
    <lineage>
        <taxon>Eukaryota</taxon>
        <taxon>Viridiplantae</taxon>
        <taxon>Streptophyta</taxon>
        <taxon>Embryophyta</taxon>
        <taxon>Tracheophyta</taxon>
        <taxon>Spermatophyta</taxon>
        <taxon>Magnoliopsida</taxon>
        <taxon>eudicotyledons</taxon>
        <taxon>Gunneridae</taxon>
        <taxon>Pentapetalae</taxon>
        <taxon>asterids</taxon>
        <taxon>lamiids</taxon>
        <taxon>Solanales</taxon>
        <taxon>Solanaceae</taxon>
        <taxon>Petunioideae</taxon>
        <taxon>Petunia</taxon>
    </lineage>
</organism>
<dbReference type="PANTHER" id="PTHR31672">
    <property type="entry name" value="BNACNNG10540D PROTEIN"/>
    <property type="match status" value="1"/>
</dbReference>